<organism evidence="1">
    <name type="scientific">uncultured Solirubrobacteraceae bacterium</name>
    <dbReference type="NCBI Taxonomy" id="1162706"/>
    <lineage>
        <taxon>Bacteria</taxon>
        <taxon>Bacillati</taxon>
        <taxon>Actinomycetota</taxon>
        <taxon>Thermoleophilia</taxon>
        <taxon>Solirubrobacterales</taxon>
        <taxon>Solirubrobacteraceae</taxon>
        <taxon>environmental samples</taxon>
    </lineage>
</organism>
<feature type="non-terminal residue" evidence="1">
    <location>
        <position position="71"/>
    </location>
</feature>
<name>A0A6J4ST41_9ACTN</name>
<proteinExistence type="predicted"/>
<accession>A0A6J4ST41</accession>
<dbReference type="EMBL" id="CADCVS010000280">
    <property type="protein sequence ID" value="CAA9504689.1"/>
    <property type="molecule type" value="Genomic_DNA"/>
</dbReference>
<protein>
    <submittedName>
        <fullName evidence="1">Uncharacterized protein</fullName>
    </submittedName>
</protein>
<sequence length="71" mass="7482">MRADFSLDRFERVDASATTALLRLSGVWSEAPGDRAELLVGDATFAPLPDPRSGAGGGPWRAAYPVPVALL</sequence>
<dbReference type="AlphaFoldDB" id="A0A6J4ST41"/>
<reference evidence="1" key="1">
    <citation type="submission" date="2020-02" db="EMBL/GenBank/DDBJ databases">
        <authorList>
            <person name="Meier V. D."/>
        </authorList>
    </citation>
    <scope>NUCLEOTIDE SEQUENCE</scope>
    <source>
        <strain evidence="1">AVDCRST_MAG30</strain>
    </source>
</reference>
<evidence type="ECO:0000313" key="1">
    <source>
        <dbReference type="EMBL" id="CAA9504689.1"/>
    </source>
</evidence>
<gene>
    <name evidence="1" type="ORF">AVDCRST_MAG30-2128</name>
</gene>